<dbReference type="AlphaFoldDB" id="A0AAN9AEQ8"/>
<keyword evidence="2" id="KW-0812">Transmembrane</keyword>
<evidence type="ECO:0000256" key="2">
    <source>
        <dbReference type="SAM" id="Phobius"/>
    </source>
</evidence>
<dbReference type="Proteomes" id="UP001381693">
    <property type="component" value="Unassembled WGS sequence"/>
</dbReference>
<feature type="transmembrane region" description="Helical" evidence="2">
    <location>
        <begin position="40"/>
        <end position="63"/>
    </location>
</feature>
<evidence type="ECO:0000256" key="1">
    <source>
        <dbReference type="SAM" id="MobiDB-lite"/>
    </source>
</evidence>
<evidence type="ECO:0000313" key="3">
    <source>
        <dbReference type="EMBL" id="KAK7085989.1"/>
    </source>
</evidence>
<comment type="caution">
    <text evidence="3">The sequence shown here is derived from an EMBL/GenBank/DDBJ whole genome shotgun (WGS) entry which is preliminary data.</text>
</comment>
<feature type="compositionally biased region" description="Basic residues" evidence="1">
    <location>
        <begin position="1"/>
        <end position="12"/>
    </location>
</feature>
<keyword evidence="2" id="KW-0472">Membrane</keyword>
<accession>A0AAN9AEQ8</accession>
<sequence length="68" mass="7657">VRHTTMVHKLKKGMPNEYEEDDGDDDGEDSMARKINCVGIVFHGFALVIVTLAYFLAAGSFYYNDNLL</sequence>
<name>A0AAN9AEQ8_HALRR</name>
<evidence type="ECO:0000313" key="4">
    <source>
        <dbReference type="Proteomes" id="UP001381693"/>
    </source>
</evidence>
<keyword evidence="4" id="KW-1185">Reference proteome</keyword>
<feature type="region of interest" description="Disordered" evidence="1">
    <location>
        <begin position="1"/>
        <end position="27"/>
    </location>
</feature>
<feature type="compositionally biased region" description="Acidic residues" evidence="1">
    <location>
        <begin position="17"/>
        <end position="27"/>
    </location>
</feature>
<proteinExistence type="predicted"/>
<keyword evidence="2" id="KW-1133">Transmembrane helix</keyword>
<protein>
    <submittedName>
        <fullName evidence="3">Uncharacterized protein</fullName>
    </submittedName>
</protein>
<gene>
    <name evidence="3" type="ORF">SK128_006583</name>
</gene>
<reference evidence="3 4" key="1">
    <citation type="submission" date="2023-11" db="EMBL/GenBank/DDBJ databases">
        <title>Halocaridina rubra genome assembly.</title>
        <authorList>
            <person name="Smith C."/>
        </authorList>
    </citation>
    <scope>NUCLEOTIDE SEQUENCE [LARGE SCALE GENOMIC DNA]</scope>
    <source>
        <strain evidence="3">EP-1</strain>
        <tissue evidence="3">Whole</tissue>
    </source>
</reference>
<organism evidence="3 4">
    <name type="scientific">Halocaridina rubra</name>
    <name type="common">Hawaiian red shrimp</name>
    <dbReference type="NCBI Taxonomy" id="373956"/>
    <lineage>
        <taxon>Eukaryota</taxon>
        <taxon>Metazoa</taxon>
        <taxon>Ecdysozoa</taxon>
        <taxon>Arthropoda</taxon>
        <taxon>Crustacea</taxon>
        <taxon>Multicrustacea</taxon>
        <taxon>Malacostraca</taxon>
        <taxon>Eumalacostraca</taxon>
        <taxon>Eucarida</taxon>
        <taxon>Decapoda</taxon>
        <taxon>Pleocyemata</taxon>
        <taxon>Caridea</taxon>
        <taxon>Atyoidea</taxon>
        <taxon>Atyidae</taxon>
        <taxon>Halocaridina</taxon>
    </lineage>
</organism>
<dbReference type="EMBL" id="JAXCGZ010000432">
    <property type="protein sequence ID" value="KAK7085989.1"/>
    <property type="molecule type" value="Genomic_DNA"/>
</dbReference>
<feature type="non-terminal residue" evidence="3">
    <location>
        <position position="1"/>
    </location>
</feature>